<evidence type="ECO:0008006" key="3">
    <source>
        <dbReference type="Google" id="ProtNLM"/>
    </source>
</evidence>
<dbReference type="EMBL" id="LTAI01000312">
    <property type="protein sequence ID" value="ORD99062.1"/>
    <property type="molecule type" value="Genomic_DNA"/>
</dbReference>
<comment type="caution">
    <text evidence="1">The sequence shown here is derived from an EMBL/GenBank/DDBJ whole genome shotgun (WGS) entry which is preliminary data.</text>
</comment>
<name>A0A1X0QH29_9MICR</name>
<sequence length="203" mass="22859">MCATVALVLVDNGIESQNQDYGASRIILQKGIVSDMINLLIAEELDNQLGIIPLYQEVKNDIVTPLAYDKMDLLNFINKLDLSENNTFELSFYQSRQTLQTSNLSDKKVFIFLSSTIEYPSKVIYDIATLIDTGSAVYVACFGSAVDFGSILKSEFNDGDCQILIITPEEDFDLSIEKFYLAQFDDNEDENYKLALQQSLIEK</sequence>
<dbReference type="Gene3D" id="3.40.50.410">
    <property type="entry name" value="von Willebrand factor, type A domain"/>
    <property type="match status" value="1"/>
</dbReference>
<evidence type="ECO:0000313" key="2">
    <source>
        <dbReference type="Proteomes" id="UP000192501"/>
    </source>
</evidence>
<dbReference type="VEuPathDB" id="MicrosporidiaDB:A0H76_1474"/>
<gene>
    <name evidence="1" type="ORF">A0H76_1474</name>
</gene>
<reference evidence="1 2" key="1">
    <citation type="journal article" date="2017" name="Environ. Microbiol.">
        <title>Decay of the glycolytic pathway and adaptation to intranuclear parasitism within Enterocytozoonidae microsporidia.</title>
        <authorList>
            <person name="Wiredu Boakye D."/>
            <person name="Jaroenlak P."/>
            <person name="Prachumwat A."/>
            <person name="Williams T.A."/>
            <person name="Bateman K.S."/>
            <person name="Itsathitphaisarn O."/>
            <person name="Sritunyalucksana K."/>
            <person name="Paszkiewicz K.H."/>
            <person name="Moore K.A."/>
            <person name="Stentiford G.D."/>
            <person name="Williams B.A."/>
        </authorList>
    </citation>
    <scope>NUCLEOTIDE SEQUENCE [LARGE SCALE GENOMIC DNA]</scope>
    <source>
        <strain evidence="2">canceri</strain>
    </source>
</reference>
<dbReference type="AlphaFoldDB" id="A0A1X0QH29"/>
<dbReference type="Proteomes" id="UP000192501">
    <property type="component" value="Unassembled WGS sequence"/>
</dbReference>
<accession>A0A1X0QH29</accession>
<proteinExistence type="predicted"/>
<organism evidence="1 2">
    <name type="scientific">Hepatospora eriocheir</name>
    <dbReference type="NCBI Taxonomy" id="1081669"/>
    <lineage>
        <taxon>Eukaryota</taxon>
        <taxon>Fungi</taxon>
        <taxon>Fungi incertae sedis</taxon>
        <taxon>Microsporidia</taxon>
        <taxon>Hepatosporidae</taxon>
        <taxon>Hepatospora</taxon>
    </lineage>
</organism>
<evidence type="ECO:0000313" key="1">
    <source>
        <dbReference type="EMBL" id="ORD99062.1"/>
    </source>
</evidence>
<dbReference type="InterPro" id="IPR036465">
    <property type="entry name" value="vWFA_dom_sf"/>
</dbReference>
<dbReference type="VEuPathDB" id="MicrosporidiaDB:HERIO_972"/>
<protein>
    <recommendedName>
        <fullName evidence="3">VWFA domain-containing protein</fullName>
    </recommendedName>
</protein>